<name>L9KTD3_TUPCH</name>
<evidence type="ECO:0000256" key="1">
    <source>
        <dbReference type="SAM" id="MobiDB-lite"/>
    </source>
</evidence>
<gene>
    <name evidence="2" type="ORF">TREES_T100015931</name>
</gene>
<evidence type="ECO:0000313" key="3">
    <source>
        <dbReference type="Proteomes" id="UP000011518"/>
    </source>
</evidence>
<sequence>MMEELLSSSEGGTILINLSVLNVEKVDIKVMPVLKICLEHMNLQKKKERKKIPEPEVEIEEIQESEDDGEDPALDSLSQSITFQKAKTEKQNKKMETQFMWSLNIG</sequence>
<accession>L9KTD3</accession>
<dbReference type="InParanoid" id="L9KTD3"/>
<keyword evidence="3" id="KW-1185">Reference proteome</keyword>
<organism evidence="2 3">
    <name type="scientific">Tupaia chinensis</name>
    <name type="common">Chinese tree shrew</name>
    <name type="synonym">Tupaia belangeri chinensis</name>
    <dbReference type="NCBI Taxonomy" id="246437"/>
    <lineage>
        <taxon>Eukaryota</taxon>
        <taxon>Metazoa</taxon>
        <taxon>Chordata</taxon>
        <taxon>Craniata</taxon>
        <taxon>Vertebrata</taxon>
        <taxon>Euteleostomi</taxon>
        <taxon>Mammalia</taxon>
        <taxon>Eutheria</taxon>
        <taxon>Euarchontoglires</taxon>
        <taxon>Scandentia</taxon>
        <taxon>Tupaiidae</taxon>
        <taxon>Tupaia</taxon>
    </lineage>
</organism>
<dbReference type="EMBL" id="KB320677">
    <property type="protein sequence ID" value="ELW65754.1"/>
    <property type="molecule type" value="Genomic_DNA"/>
</dbReference>
<dbReference type="Proteomes" id="UP000011518">
    <property type="component" value="Unassembled WGS sequence"/>
</dbReference>
<proteinExistence type="predicted"/>
<reference evidence="3" key="1">
    <citation type="submission" date="2012-07" db="EMBL/GenBank/DDBJ databases">
        <title>Genome of the Chinese tree shrew, a rising model animal genetically related to primates.</title>
        <authorList>
            <person name="Zhang G."/>
            <person name="Fan Y."/>
            <person name="Yao Y."/>
            <person name="Huang Z."/>
        </authorList>
    </citation>
    <scope>NUCLEOTIDE SEQUENCE [LARGE SCALE GENOMIC DNA]</scope>
</reference>
<dbReference type="AlphaFoldDB" id="L9KTD3"/>
<dbReference type="STRING" id="246437.L9KTD3"/>
<evidence type="ECO:0000313" key="2">
    <source>
        <dbReference type="EMBL" id="ELW65754.1"/>
    </source>
</evidence>
<reference evidence="3" key="2">
    <citation type="journal article" date="2013" name="Nat. Commun.">
        <title>Genome of the Chinese tree shrew.</title>
        <authorList>
            <person name="Fan Y."/>
            <person name="Huang Z.Y."/>
            <person name="Cao C.C."/>
            <person name="Chen C.S."/>
            <person name="Chen Y.X."/>
            <person name="Fan D.D."/>
            <person name="He J."/>
            <person name="Hou H.L."/>
            <person name="Hu L."/>
            <person name="Hu X.T."/>
            <person name="Jiang X.T."/>
            <person name="Lai R."/>
            <person name="Lang Y.S."/>
            <person name="Liang B."/>
            <person name="Liao S.G."/>
            <person name="Mu D."/>
            <person name="Ma Y.Y."/>
            <person name="Niu Y.Y."/>
            <person name="Sun X.Q."/>
            <person name="Xia J.Q."/>
            <person name="Xiao J."/>
            <person name="Xiong Z.Q."/>
            <person name="Xu L."/>
            <person name="Yang L."/>
            <person name="Zhang Y."/>
            <person name="Zhao W."/>
            <person name="Zhao X.D."/>
            <person name="Zheng Y.T."/>
            <person name="Zhou J.M."/>
            <person name="Zhu Y.B."/>
            <person name="Zhang G.J."/>
            <person name="Wang J."/>
            <person name="Yao Y.G."/>
        </authorList>
    </citation>
    <scope>NUCLEOTIDE SEQUENCE [LARGE SCALE GENOMIC DNA]</scope>
</reference>
<protein>
    <submittedName>
        <fullName evidence="2">Uncharacterized protein</fullName>
    </submittedName>
</protein>
<feature type="region of interest" description="Disordered" evidence="1">
    <location>
        <begin position="45"/>
        <end position="74"/>
    </location>
</feature>
<feature type="compositionally biased region" description="Acidic residues" evidence="1">
    <location>
        <begin position="55"/>
        <end position="73"/>
    </location>
</feature>